<organism evidence="5 6">
    <name type="scientific">Phytophthora lilii</name>
    <dbReference type="NCBI Taxonomy" id="2077276"/>
    <lineage>
        <taxon>Eukaryota</taxon>
        <taxon>Sar</taxon>
        <taxon>Stramenopiles</taxon>
        <taxon>Oomycota</taxon>
        <taxon>Peronosporomycetes</taxon>
        <taxon>Peronosporales</taxon>
        <taxon>Peronosporaceae</taxon>
        <taxon>Phytophthora</taxon>
    </lineage>
</organism>
<evidence type="ECO:0000256" key="4">
    <source>
        <dbReference type="ARBA" id="ARBA00023004"/>
    </source>
</evidence>
<dbReference type="InterPro" id="IPR036396">
    <property type="entry name" value="Cyt_P450_sf"/>
</dbReference>
<keyword evidence="3" id="KW-0560">Oxidoreductase</keyword>
<dbReference type="AlphaFoldDB" id="A0A9W6WRQ1"/>
<dbReference type="SUPFAM" id="SSF48264">
    <property type="entry name" value="Cytochrome P450"/>
    <property type="match status" value="1"/>
</dbReference>
<evidence type="ECO:0000256" key="3">
    <source>
        <dbReference type="ARBA" id="ARBA00023002"/>
    </source>
</evidence>
<dbReference type="GO" id="GO:0016705">
    <property type="term" value="F:oxidoreductase activity, acting on paired donors, with incorporation or reduction of molecular oxygen"/>
    <property type="evidence" value="ECO:0007669"/>
    <property type="project" value="InterPro"/>
</dbReference>
<reference evidence="5" key="1">
    <citation type="submission" date="2023-04" db="EMBL/GenBank/DDBJ databases">
        <title>Phytophthora lilii NBRC 32176.</title>
        <authorList>
            <person name="Ichikawa N."/>
            <person name="Sato H."/>
            <person name="Tonouchi N."/>
        </authorList>
    </citation>
    <scope>NUCLEOTIDE SEQUENCE</scope>
    <source>
        <strain evidence="5">NBRC 32176</strain>
    </source>
</reference>
<dbReference type="GO" id="GO:0020037">
    <property type="term" value="F:heme binding"/>
    <property type="evidence" value="ECO:0007669"/>
    <property type="project" value="InterPro"/>
</dbReference>
<comment type="caution">
    <text evidence="5">The sequence shown here is derived from an EMBL/GenBank/DDBJ whole genome shotgun (WGS) entry which is preliminary data.</text>
</comment>
<keyword evidence="4" id="KW-0408">Iron</keyword>
<proteinExistence type="inferred from homology"/>
<evidence type="ECO:0000256" key="1">
    <source>
        <dbReference type="ARBA" id="ARBA00010617"/>
    </source>
</evidence>
<evidence type="ECO:0000256" key="2">
    <source>
        <dbReference type="ARBA" id="ARBA00022723"/>
    </source>
</evidence>
<dbReference type="EMBL" id="BSXW01000515">
    <property type="protein sequence ID" value="GMF24438.1"/>
    <property type="molecule type" value="Genomic_DNA"/>
</dbReference>
<sequence>MAKDRGNSSKTQRRIHRPDTTLQFLENTWDMIAGASAGDMHDQTLRSCQQHNGEPVLIRAIGVPDKIVVSSPEGYEDVLKNQFDNFPKGSFHNDNIRDLLGNGIFPVDGKE</sequence>
<dbReference type="Gene3D" id="1.10.630.10">
    <property type="entry name" value="Cytochrome P450"/>
    <property type="match status" value="1"/>
</dbReference>
<evidence type="ECO:0000313" key="6">
    <source>
        <dbReference type="Proteomes" id="UP001165083"/>
    </source>
</evidence>
<gene>
    <name evidence="5" type="ORF">Plil01_001001500</name>
</gene>
<name>A0A9W6WRQ1_9STRA</name>
<dbReference type="PANTHER" id="PTHR24296">
    <property type="entry name" value="CYTOCHROME P450"/>
    <property type="match status" value="1"/>
</dbReference>
<dbReference type="OrthoDB" id="1470350at2759"/>
<dbReference type="GO" id="GO:0005506">
    <property type="term" value="F:iron ion binding"/>
    <property type="evidence" value="ECO:0007669"/>
    <property type="project" value="InterPro"/>
</dbReference>
<comment type="similarity">
    <text evidence="1">Belongs to the cytochrome P450 family.</text>
</comment>
<evidence type="ECO:0000313" key="5">
    <source>
        <dbReference type="EMBL" id="GMF24438.1"/>
    </source>
</evidence>
<dbReference type="Proteomes" id="UP001165083">
    <property type="component" value="Unassembled WGS sequence"/>
</dbReference>
<protein>
    <submittedName>
        <fullName evidence="5">Unnamed protein product</fullName>
    </submittedName>
</protein>
<keyword evidence="6" id="KW-1185">Reference proteome</keyword>
<accession>A0A9W6WRQ1</accession>
<dbReference type="GO" id="GO:0004497">
    <property type="term" value="F:monooxygenase activity"/>
    <property type="evidence" value="ECO:0007669"/>
    <property type="project" value="InterPro"/>
</dbReference>
<keyword evidence="2" id="KW-0479">Metal-binding</keyword>